<dbReference type="GO" id="GO:0005634">
    <property type="term" value="C:nucleus"/>
    <property type="evidence" value="ECO:0007669"/>
    <property type="project" value="UniProtKB-SubCell"/>
</dbReference>
<dbReference type="Gene3D" id="1.10.10.60">
    <property type="entry name" value="Homeodomain-like"/>
    <property type="match status" value="1"/>
</dbReference>
<keyword evidence="4" id="KW-0862">Zinc</keyword>
<feature type="DNA-binding region" description="Homeobox" evidence="5">
    <location>
        <begin position="185"/>
        <end position="247"/>
    </location>
</feature>
<organism evidence="9 10">
    <name type="scientific">Parachaetomium inaequale</name>
    <dbReference type="NCBI Taxonomy" id="2588326"/>
    <lineage>
        <taxon>Eukaryota</taxon>
        <taxon>Fungi</taxon>
        <taxon>Dikarya</taxon>
        <taxon>Ascomycota</taxon>
        <taxon>Pezizomycotina</taxon>
        <taxon>Sordariomycetes</taxon>
        <taxon>Sordariomycetidae</taxon>
        <taxon>Sordariales</taxon>
        <taxon>Chaetomiaceae</taxon>
        <taxon>Parachaetomium</taxon>
    </lineage>
</organism>
<dbReference type="Pfam" id="PF05920">
    <property type="entry name" value="Homeobox_KN"/>
    <property type="match status" value="1"/>
</dbReference>
<keyword evidence="10" id="KW-1185">Reference proteome</keyword>
<comment type="caution">
    <text evidence="9">The sequence shown here is derived from an EMBL/GenBank/DDBJ whole genome shotgun (WGS) entry which is preliminary data.</text>
</comment>
<evidence type="ECO:0000256" key="2">
    <source>
        <dbReference type="ARBA" id="ARBA00023155"/>
    </source>
</evidence>
<gene>
    <name evidence="9" type="ORF">C8A01DRAFT_31166</name>
</gene>
<dbReference type="InterPro" id="IPR050224">
    <property type="entry name" value="TALE_homeobox"/>
</dbReference>
<dbReference type="GO" id="GO:0003677">
    <property type="term" value="F:DNA binding"/>
    <property type="evidence" value="ECO:0007669"/>
    <property type="project" value="UniProtKB-UniRule"/>
</dbReference>
<dbReference type="PANTHER" id="PTHR11850">
    <property type="entry name" value="HOMEOBOX PROTEIN TRANSCRIPTION FACTORS"/>
    <property type="match status" value="1"/>
</dbReference>
<evidence type="ECO:0000256" key="5">
    <source>
        <dbReference type="PROSITE-ProRule" id="PRU00108"/>
    </source>
</evidence>
<dbReference type="PROSITE" id="PS00027">
    <property type="entry name" value="HOMEOBOX_1"/>
    <property type="match status" value="1"/>
</dbReference>
<sequence length="561" mass="62310">MADRCPDQPLHSDDDWGHWLPCAYPDPVSDFACPTPQPENDWGSLEMGDGKPPGPTNDGSTTIPPSGDFVNVAGWLDGAYRPPVPCAYCQQHRLQCLVIRTTNANPNPVTSCSSCVALFRECSLARGEKRHPAGFETVFPVFNHLHGVTEWTDDELVSGPHALPVPEPHDGQAQSARGRDMTEEGGQHKQPFSRKGAKVLRDWFDRNQHDPYPTDGQKAAFVQQTGLTEKQISTWFANARRRRRMAQRTSRPAQVCRSGSPMPIARSAALTPIERWQRSPPDQEPASESAIQQAIAAAGTDAAWNCSSTSADASSASHWIASSSSISSIDSGLSHDSSESFSSTWSHQSESYLPFPLSDGRRPRSQSRRRRPTHRSAAGNPYQCTFCVDSFKKKHDWVRHEKSVHLSLESWICSVAPPGVLDLAGSDASPCDFCSASALTESHFSTHEFDVCTDRPLAERSFRRKDHLVQHFRKFHHCTTIPALRVEACRTVTDEVQSRCGFCQLVMPTWAARADHLAEHFKNGQRMADWSGDWGFDPMYQVMLRHTIPPADRPGYLEAVS</sequence>
<reference evidence="10" key="1">
    <citation type="journal article" date="2023" name="Mol. Phylogenet. Evol.">
        <title>Genome-scale phylogeny and comparative genomics of the fungal order Sordariales.</title>
        <authorList>
            <person name="Hensen N."/>
            <person name="Bonometti L."/>
            <person name="Westerberg I."/>
            <person name="Brannstrom I.O."/>
            <person name="Guillou S."/>
            <person name="Cros-Aarteil S."/>
            <person name="Calhoun S."/>
            <person name="Haridas S."/>
            <person name="Kuo A."/>
            <person name="Mondo S."/>
            <person name="Pangilinan J."/>
            <person name="Riley R."/>
            <person name="LaButti K."/>
            <person name="Andreopoulos B."/>
            <person name="Lipzen A."/>
            <person name="Chen C."/>
            <person name="Yan M."/>
            <person name="Daum C."/>
            <person name="Ng V."/>
            <person name="Clum A."/>
            <person name="Steindorff A."/>
            <person name="Ohm R.A."/>
            <person name="Martin F."/>
            <person name="Silar P."/>
            <person name="Natvig D.O."/>
            <person name="Lalanne C."/>
            <person name="Gautier V."/>
            <person name="Ament-Velasquez S.L."/>
            <person name="Kruys A."/>
            <person name="Hutchinson M.I."/>
            <person name="Powell A.J."/>
            <person name="Barry K."/>
            <person name="Miller A.N."/>
            <person name="Grigoriev I.V."/>
            <person name="Debuchy R."/>
            <person name="Gladieux P."/>
            <person name="Hiltunen Thoren M."/>
            <person name="Johannesson H."/>
        </authorList>
    </citation>
    <scope>NUCLEOTIDE SEQUENCE [LARGE SCALE GENOMIC DNA]</scope>
    <source>
        <strain evidence="10">CBS 284.82</strain>
    </source>
</reference>
<dbReference type="InterPro" id="IPR017970">
    <property type="entry name" value="Homeobox_CS"/>
</dbReference>
<evidence type="ECO:0000313" key="10">
    <source>
        <dbReference type="Proteomes" id="UP001303115"/>
    </source>
</evidence>
<protein>
    <submittedName>
        <fullName evidence="9">Homeobox and C2H2 transcription factor</fullName>
    </submittedName>
</protein>
<dbReference type="CDD" id="cd00086">
    <property type="entry name" value="homeodomain"/>
    <property type="match status" value="1"/>
</dbReference>
<evidence type="ECO:0000256" key="1">
    <source>
        <dbReference type="ARBA" id="ARBA00023125"/>
    </source>
</evidence>
<dbReference type="GO" id="GO:0008270">
    <property type="term" value="F:zinc ion binding"/>
    <property type="evidence" value="ECO:0007669"/>
    <property type="project" value="UniProtKB-KW"/>
</dbReference>
<evidence type="ECO:0000256" key="4">
    <source>
        <dbReference type="PROSITE-ProRule" id="PRU00042"/>
    </source>
</evidence>
<keyword evidence="3 5" id="KW-0539">Nucleus</keyword>
<dbReference type="SMART" id="SM00355">
    <property type="entry name" value="ZnF_C2H2"/>
    <property type="match status" value="2"/>
</dbReference>
<comment type="subcellular location">
    <subcellularLocation>
        <location evidence="5">Nucleus</location>
    </subcellularLocation>
</comment>
<dbReference type="InterPro" id="IPR009057">
    <property type="entry name" value="Homeodomain-like_sf"/>
</dbReference>
<dbReference type="SUPFAM" id="SSF46689">
    <property type="entry name" value="Homeodomain-like"/>
    <property type="match status" value="1"/>
</dbReference>
<dbReference type="PROSITE" id="PS50157">
    <property type="entry name" value="ZINC_FINGER_C2H2_2"/>
    <property type="match status" value="1"/>
</dbReference>
<feature type="domain" description="C2H2-type" evidence="8">
    <location>
        <begin position="382"/>
        <end position="410"/>
    </location>
</feature>
<feature type="region of interest" description="Disordered" evidence="6">
    <location>
        <begin position="30"/>
        <end position="63"/>
    </location>
</feature>
<keyword evidence="4" id="KW-0479">Metal-binding</keyword>
<dbReference type="Proteomes" id="UP001303115">
    <property type="component" value="Unassembled WGS sequence"/>
</dbReference>
<dbReference type="InterPro" id="IPR001356">
    <property type="entry name" value="HD"/>
</dbReference>
<keyword evidence="2 5" id="KW-0371">Homeobox</keyword>
<feature type="domain" description="Homeobox" evidence="7">
    <location>
        <begin position="183"/>
        <end position="246"/>
    </location>
</feature>
<evidence type="ECO:0000259" key="7">
    <source>
        <dbReference type="PROSITE" id="PS50071"/>
    </source>
</evidence>
<evidence type="ECO:0000256" key="3">
    <source>
        <dbReference type="ARBA" id="ARBA00023242"/>
    </source>
</evidence>
<accession>A0AAN6PRK4</accession>
<name>A0AAN6PRK4_9PEZI</name>
<dbReference type="InterPro" id="IPR008422">
    <property type="entry name" value="KN_HD"/>
</dbReference>
<dbReference type="PROSITE" id="PS50071">
    <property type="entry name" value="HOMEOBOX_2"/>
    <property type="match status" value="1"/>
</dbReference>
<dbReference type="SMART" id="SM00389">
    <property type="entry name" value="HOX"/>
    <property type="match status" value="1"/>
</dbReference>
<dbReference type="PROSITE" id="PS00028">
    <property type="entry name" value="ZINC_FINGER_C2H2_1"/>
    <property type="match status" value="1"/>
</dbReference>
<keyword evidence="4" id="KW-0863">Zinc-finger</keyword>
<dbReference type="GO" id="GO:0000981">
    <property type="term" value="F:DNA-binding transcription factor activity, RNA polymerase II-specific"/>
    <property type="evidence" value="ECO:0007669"/>
    <property type="project" value="InterPro"/>
</dbReference>
<dbReference type="InterPro" id="IPR013087">
    <property type="entry name" value="Znf_C2H2_type"/>
</dbReference>
<feature type="region of interest" description="Disordered" evidence="6">
    <location>
        <begin position="354"/>
        <end position="377"/>
    </location>
</feature>
<evidence type="ECO:0000313" key="9">
    <source>
        <dbReference type="EMBL" id="KAK4044668.1"/>
    </source>
</evidence>
<feature type="compositionally biased region" description="Basic and acidic residues" evidence="6">
    <location>
        <begin position="177"/>
        <end position="187"/>
    </location>
</feature>
<dbReference type="AlphaFoldDB" id="A0AAN6PRK4"/>
<dbReference type="EMBL" id="MU854317">
    <property type="protein sequence ID" value="KAK4044668.1"/>
    <property type="molecule type" value="Genomic_DNA"/>
</dbReference>
<proteinExistence type="predicted"/>
<feature type="compositionally biased region" description="Basic residues" evidence="6">
    <location>
        <begin position="363"/>
        <end position="374"/>
    </location>
</feature>
<keyword evidence="1 5" id="KW-0238">DNA-binding</keyword>
<evidence type="ECO:0000259" key="8">
    <source>
        <dbReference type="PROSITE" id="PS50157"/>
    </source>
</evidence>
<evidence type="ECO:0000256" key="6">
    <source>
        <dbReference type="SAM" id="MobiDB-lite"/>
    </source>
</evidence>
<feature type="region of interest" description="Disordered" evidence="6">
    <location>
        <begin position="160"/>
        <end position="195"/>
    </location>
</feature>